<dbReference type="PANTHER" id="PTHR43358:SF4">
    <property type="entry name" value="ALPHA_BETA HYDROLASE FOLD-1 DOMAIN-CONTAINING PROTEIN"/>
    <property type="match status" value="1"/>
</dbReference>
<accession>A0ABR1FNA8</accession>
<protein>
    <submittedName>
        <fullName evidence="3">Palmitoyl-(Protein) hydrolase</fullName>
    </submittedName>
</protein>
<dbReference type="GO" id="GO:0016787">
    <property type="term" value="F:hydrolase activity"/>
    <property type="evidence" value="ECO:0007669"/>
    <property type="project" value="UniProtKB-KW"/>
</dbReference>
<dbReference type="InterPro" id="IPR022742">
    <property type="entry name" value="Hydrolase_4"/>
</dbReference>
<dbReference type="PANTHER" id="PTHR43358">
    <property type="entry name" value="ALPHA/BETA-HYDROLASE"/>
    <property type="match status" value="1"/>
</dbReference>
<gene>
    <name evidence="3" type="ORF">SO694_001030107</name>
</gene>
<feature type="region of interest" description="Disordered" evidence="1">
    <location>
        <begin position="513"/>
        <end position="532"/>
    </location>
</feature>
<dbReference type="SUPFAM" id="SSF53474">
    <property type="entry name" value="alpha/beta-Hydrolases"/>
    <property type="match status" value="1"/>
</dbReference>
<feature type="compositionally biased region" description="Low complexity" evidence="1">
    <location>
        <begin position="513"/>
        <end position="523"/>
    </location>
</feature>
<evidence type="ECO:0000313" key="4">
    <source>
        <dbReference type="Proteomes" id="UP001363151"/>
    </source>
</evidence>
<feature type="region of interest" description="Disordered" evidence="1">
    <location>
        <begin position="140"/>
        <end position="166"/>
    </location>
</feature>
<dbReference type="InterPro" id="IPR052920">
    <property type="entry name" value="DNA-binding_regulatory"/>
</dbReference>
<dbReference type="EMBL" id="JBBJCI010000354">
    <property type="protein sequence ID" value="KAK7233926.1"/>
    <property type="molecule type" value="Genomic_DNA"/>
</dbReference>
<evidence type="ECO:0000313" key="3">
    <source>
        <dbReference type="EMBL" id="KAK7233926.1"/>
    </source>
</evidence>
<name>A0ABR1FNA8_AURAN</name>
<keyword evidence="4" id="KW-1185">Reference proteome</keyword>
<dbReference type="Proteomes" id="UP001363151">
    <property type="component" value="Unassembled WGS sequence"/>
</dbReference>
<comment type="caution">
    <text evidence="3">The sequence shown here is derived from an EMBL/GenBank/DDBJ whole genome shotgun (WGS) entry which is preliminary data.</text>
</comment>
<feature type="domain" description="Serine aminopeptidase S33" evidence="2">
    <location>
        <begin position="308"/>
        <end position="391"/>
    </location>
</feature>
<sequence length="562" mass="61138">MSCGPMLVCLPARVDDGDDIGKSINPRPQWAWPARHGPVTEVAAVLGVKYSTSCFLDLDVDRLRWFGDEGRRDKRGWLELRRCDVHADVSRIHGRETPVLELCYGGRVLKLRFASLDDMSAWWSDLSATQELLARLDAEEGRAPVDDDDRDDLEPTATPATPDTPRRARNEFHVDLARGAFEPQLFLSIRRAYEQVLGMIIRPPRAKYDVRQLGPPSFAYGAARGARAPPYVRDDFFVANARGLRVACSLWRPAGPSEVTQAVVGRRASCLLYDEKLPLADSPTLIYLHGNASCRVEACTTLSLCCGLGLSVCAIDCSGSGASDGEYISLGLYEAEDVVAVVDHLKRDYGLNRYGLWGRSMGSVTALLYASGKAPDAACVVADSPFVNIKRLCYDLVRDGAGHGLLLIHGRDDDFIKPDHSDAIEAAYGGKDVRLLKPLGGHNSRRSFDTYVAVEKFLATHLLGNAAAPRRVDFFKVAGIPDRVENPYLFPPWAYATTPDGKKTALVARRGASYGASGSGAPPRGKPARANDAEFVSGMSEARQKEVEAGIGTLFGAGKKGK</sequence>
<evidence type="ECO:0000256" key="1">
    <source>
        <dbReference type="SAM" id="MobiDB-lite"/>
    </source>
</evidence>
<dbReference type="Pfam" id="PF12146">
    <property type="entry name" value="Hydrolase_4"/>
    <property type="match status" value="1"/>
</dbReference>
<organism evidence="3 4">
    <name type="scientific">Aureococcus anophagefferens</name>
    <name type="common">Harmful bloom alga</name>
    <dbReference type="NCBI Taxonomy" id="44056"/>
    <lineage>
        <taxon>Eukaryota</taxon>
        <taxon>Sar</taxon>
        <taxon>Stramenopiles</taxon>
        <taxon>Ochrophyta</taxon>
        <taxon>Pelagophyceae</taxon>
        <taxon>Pelagomonadales</taxon>
        <taxon>Pelagomonadaceae</taxon>
        <taxon>Aureococcus</taxon>
    </lineage>
</organism>
<dbReference type="Gene3D" id="3.40.50.1820">
    <property type="entry name" value="alpha/beta hydrolase"/>
    <property type="match status" value="1"/>
</dbReference>
<proteinExistence type="predicted"/>
<reference evidence="3 4" key="1">
    <citation type="submission" date="2024-03" db="EMBL/GenBank/DDBJ databases">
        <title>Aureococcus anophagefferens CCMP1851 and Kratosvirus quantuckense: Draft genome of a second virus-susceptible host strain in the model system.</title>
        <authorList>
            <person name="Chase E."/>
            <person name="Truchon A.R."/>
            <person name="Schepens W."/>
            <person name="Wilhelm S.W."/>
        </authorList>
    </citation>
    <scope>NUCLEOTIDE SEQUENCE [LARGE SCALE GENOMIC DNA]</scope>
    <source>
        <strain evidence="3 4">CCMP1851</strain>
    </source>
</reference>
<evidence type="ECO:0000259" key="2">
    <source>
        <dbReference type="Pfam" id="PF12146"/>
    </source>
</evidence>
<keyword evidence="3" id="KW-0378">Hydrolase</keyword>
<dbReference type="InterPro" id="IPR029058">
    <property type="entry name" value="AB_hydrolase_fold"/>
</dbReference>